<evidence type="ECO:0000256" key="1">
    <source>
        <dbReference type="ARBA" id="ARBA00006525"/>
    </source>
</evidence>
<proteinExistence type="inferred from homology"/>
<dbReference type="GO" id="GO:0009294">
    <property type="term" value="P:DNA-mediated transformation"/>
    <property type="evidence" value="ECO:0007669"/>
    <property type="project" value="InterPro"/>
</dbReference>
<comment type="similarity">
    <text evidence="1">Belongs to the DprA/Smf family.</text>
</comment>
<evidence type="ECO:0000259" key="2">
    <source>
        <dbReference type="Pfam" id="PF02481"/>
    </source>
</evidence>
<dbReference type="Pfam" id="PF17782">
    <property type="entry name" value="WHD_DprA"/>
    <property type="match status" value="1"/>
</dbReference>
<dbReference type="OrthoDB" id="9785707at2"/>
<organism evidence="4 5">
    <name type="scientific">Thermosediminibacter litoriperuensis</name>
    <dbReference type="NCBI Taxonomy" id="291989"/>
    <lineage>
        <taxon>Bacteria</taxon>
        <taxon>Bacillati</taxon>
        <taxon>Bacillota</taxon>
        <taxon>Clostridia</taxon>
        <taxon>Thermosediminibacterales</taxon>
        <taxon>Thermosediminibacteraceae</taxon>
        <taxon>Thermosediminibacter</taxon>
    </lineage>
</organism>
<accession>A0A5S5B1J7</accession>
<gene>
    <name evidence="4" type="ORF">LZ11_00105</name>
</gene>
<dbReference type="Gene3D" id="1.10.10.10">
    <property type="entry name" value="Winged helix-like DNA-binding domain superfamily/Winged helix DNA-binding domain"/>
    <property type="match status" value="1"/>
</dbReference>
<dbReference type="EMBL" id="VNHO01000001">
    <property type="protein sequence ID" value="TYP59943.1"/>
    <property type="molecule type" value="Genomic_DNA"/>
</dbReference>
<sequence length="359" mass="39423">MAELELLVALNMIPNVGAVRTRELLNYFQTYSHFMNATRTLLLEVPGINEKICDIIMEYKKRVNPFEEIKRAAKLGAKFLTLDDERYPRLLKEIYDPPPVLYVLGEVTVLNLEAVAIVGTRKPTSYGRKIAEQMARELAALEINVVSGMARGIDSIAHKGAIEAGGSTTAVLGCGIDIVYPPENYSLMAEIIKAGCVISSFPIGFRPLSSNFPARNRIISGLSMGTVVVEAAEKSGSLITADFALDQGREVFAVPGSIFSPYSRGTHKLIKQGAKLVENVNDILEELNLRKSAGVDMEKGSEITLEEMEVLNLIDYQPTNVEIIIQKTGKVPQEINAILTRLQLKDLIVSLPGGYVMRV</sequence>
<dbReference type="InterPro" id="IPR057666">
    <property type="entry name" value="DrpA_SLOG"/>
</dbReference>
<dbReference type="SUPFAM" id="SSF47781">
    <property type="entry name" value="RuvA domain 2-like"/>
    <property type="match status" value="1"/>
</dbReference>
<keyword evidence="5" id="KW-1185">Reference proteome</keyword>
<dbReference type="PANTHER" id="PTHR43022:SF1">
    <property type="entry name" value="PROTEIN SMF"/>
    <property type="match status" value="1"/>
</dbReference>
<name>A0A5S5B1J7_9FIRM</name>
<dbReference type="NCBIfam" id="TIGR00732">
    <property type="entry name" value="dprA"/>
    <property type="match status" value="1"/>
</dbReference>
<dbReference type="SUPFAM" id="SSF102405">
    <property type="entry name" value="MCP/YpsA-like"/>
    <property type="match status" value="1"/>
</dbReference>
<dbReference type="PANTHER" id="PTHR43022">
    <property type="entry name" value="PROTEIN SMF"/>
    <property type="match status" value="1"/>
</dbReference>
<dbReference type="InterPro" id="IPR036388">
    <property type="entry name" value="WH-like_DNA-bd_sf"/>
</dbReference>
<feature type="domain" description="Smf/DprA SLOG" evidence="2">
    <location>
        <begin position="78"/>
        <end position="287"/>
    </location>
</feature>
<dbReference type="InterPro" id="IPR041614">
    <property type="entry name" value="DprA_WH"/>
</dbReference>
<feature type="domain" description="DprA winged helix" evidence="3">
    <location>
        <begin position="306"/>
        <end position="354"/>
    </location>
</feature>
<evidence type="ECO:0000259" key="3">
    <source>
        <dbReference type="Pfam" id="PF17782"/>
    </source>
</evidence>
<reference evidence="4 5" key="1">
    <citation type="submission" date="2019-07" db="EMBL/GenBank/DDBJ databases">
        <title>Genomic Encyclopedia of Type Strains, Phase I: the one thousand microbial genomes (KMG-I) project.</title>
        <authorList>
            <person name="Kyrpides N."/>
        </authorList>
    </citation>
    <scope>NUCLEOTIDE SEQUENCE [LARGE SCALE GENOMIC DNA]</scope>
    <source>
        <strain evidence="4 5">DSM 16647</strain>
    </source>
</reference>
<dbReference type="RefSeq" id="WP_148865604.1">
    <property type="nucleotide sequence ID" value="NZ_VNHO01000001.1"/>
</dbReference>
<dbReference type="InterPro" id="IPR010994">
    <property type="entry name" value="RuvA_2-like"/>
</dbReference>
<dbReference type="Proteomes" id="UP000322294">
    <property type="component" value="Unassembled WGS sequence"/>
</dbReference>
<dbReference type="Gene3D" id="3.40.50.450">
    <property type="match status" value="1"/>
</dbReference>
<dbReference type="AlphaFoldDB" id="A0A5S5B1J7"/>
<dbReference type="Pfam" id="PF02481">
    <property type="entry name" value="DNA_processg_A"/>
    <property type="match status" value="1"/>
</dbReference>
<evidence type="ECO:0000313" key="4">
    <source>
        <dbReference type="EMBL" id="TYP59943.1"/>
    </source>
</evidence>
<comment type="caution">
    <text evidence="4">The sequence shown here is derived from an EMBL/GenBank/DDBJ whole genome shotgun (WGS) entry which is preliminary data.</text>
</comment>
<evidence type="ECO:0000313" key="5">
    <source>
        <dbReference type="Proteomes" id="UP000322294"/>
    </source>
</evidence>
<dbReference type="InterPro" id="IPR003488">
    <property type="entry name" value="DprA"/>
</dbReference>
<protein>
    <submittedName>
        <fullName evidence="4">DNA processing protein</fullName>
    </submittedName>
</protein>